<keyword evidence="6" id="KW-1185">Reference proteome</keyword>
<comment type="caution">
    <text evidence="5">The sequence shown here is derived from an EMBL/GenBank/DDBJ whole genome shotgun (WGS) entry which is preliminary data.</text>
</comment>
<keyword evidence="2" id="KW-0238">DNA-binding</keyword>
<evidence type="ECO:0000256" key="2">
    <source>
        <dbReference type="ARBA" id="ARBA00023125"/>
    </source>
</evidence>
<dbReference type="InterPro" id="IPR000843">
    <property type="entry name" value="HTH_LacI"/>
</dbReference>
<feature type="domain" description="HTH lacI-type" evidence="4">
    <location>
        <begin position="11"/>
        <end position="65"/>
    </location>
</feature>
<evidence type="ECO:0000259" key="4">
    <source>
        <dbReference type="PROSITE" id="PS50932"/>
    </source>
</evidence>
<keyword evidence="3" id="KW-0804">Transcription</keyword>
<gene>
    <name evidence="5" type="ORF">EV675_1143</name>
</gene>
<dbReference type="Gene3D" id="1.10.260.40">
    <property type="entry name" value="lambda repressor-like DNA-binding domains"/>
    <property type="match status" value="1"/>
</dbReference>
<dbReference type="Gene3D" id="3.40.50.2300">
    <property type="match status" value="2"/>
</dbReference>
<evidence type="ECO:0000256" key="3">
    <source>
        <dbReference type="ARBA" id="ARBA00023163"/>
    </source>
</evidence>
<dbReference type="Proteomes" id="UP000292445">
    <property type="component" value="Unassembled WGS sequence"/>
</dbReference>
<dbReference type="SMART" id="SM00354">
    <property type="entry name" value="HTH_LACI"/>
    <property type="match status" value="1"/>
</dbReference>
<keyword evidence="1" id="KW-0805">Transcription regulation</keyword>
<proteinExistence type="predicted"/>
<dbReference type="AlphaFoldDB" id="A0A4Q7NKR5"/>
<dbReference type="EMBL" id="SGXC01000001">
    <property type="protein sequence ID" value="RZS85120.1"/>
    <property type="molecule type" value="Genomic_DNA"/>
</dbReference>
<dbReference type="PANTHER" id="PTHR30146">
    <property type="entry name" value="LACI-RELATED TRANSCRIPTIONAL REPRESSOR"/>
    <property type="match status" value="1"/>
</dbReference>
<dbReference type="InterPro" id="IPR028082">
    <property type="entry name" value="Peripla_BP_I"/>
</dbReference>
<dbReference type="RefSeq" id="WP_130356384.1">
    <property type="nucleotide sequence ID" value="NZ_SGXC01000001.1"/>
</dbReference>
<dbReference type="Pfam" id="PF00356">
    <property type="entry name" value="LacI"/>
    <property type="match status" value="1"/>
</dbReference>
<dbReference type="GO" id="GO:0003700">
    <property type="term" value="F:DNA-binding transcription factor activity"/>
    <property type="evidence" value="ECO:0007669"/>
    <property type="project" value="TreeGrafter"/>
</dbReference>
<sequence length="347" mass="36640">MASSKPAHGPVTIKDIAAALGISHTTVSRALNDHPKLSDDTKARVRQAAQELGYVLNASGRVLRGGASPLVGLVIPDIQNDFYSAIAKRLAERCRDAGFQMVLAITEDDPQAECGEVQALIQARAAGIVITPSPAPLPRTVELLAGTPALQLIRSVATLATDVVAMDDAGAAHAAAAHLLSLGHRRIGYVGGYGRIKPGRDRLRGFVRAHAEAGLEPDPDLVVQVPPRQEFGAEAMRRLLAARQRPTAVVIGSSELTIVALAVIREHGLSIPADISVVGYGDPKWYELTTPSLTAIRLPIDALAASTAELLFARIGAQARPGDPAPAPRKIRIRPELIARGSAVPRR</sequence>
<dbReference type="OrthoDB" id="8770794at2"/>
<dbReference type="SUPFAM" id="SSF47413">
    <property type="entry name" value="lambda repressor-like DNA-binding domains"/>
    <property type="match status" value="1"/>
</dbReference>
<dbReference type="SUPFAM" id="SSF53822">
    <property type="entry name" value="Periplasmic binding protein-like I"/>
    <property type="match status" value="1"/>
</dbReference>
<evidence type="ECO:0000313" key="5">
    <source>
        <dbReference type="EMBL" id="RZS85120.1"/>
    </source>
</evidence>
<dbReference type="InterPro" id="IPR010982">
    <property type="entry name" value="Lambda_DNA-bd_dom_sf"/>
</dbReference>
<dbReference type="CDD" id="cd01392">
    <property type="entry name" value="HTH_LacI"/>
    <property type="match status" value="1"/>
</dbReference>
<dbReference type="GO" id="GO:0000976">
    <property type="term" value="F:transcription cis-regulatory region binding"/>
    <property type="evidence" value="ECO:0007669"/>
    <property type="project" value="TreeGrafter"/>
</dbReference>
<name>A0A4Q7NKR5_9BURK</name>
<protein>
    <submittedName>
        <fullName evidence="5">LacI family transcriptional regulator</fullName>
    </submittedName>
</protein>
<reference evidence="5 6" key="1">
    <citation type="submission" date="2019-02" db="EMBL/GenBank/DDBJ databases">
        <title>Genomic Encyclopedia of Type Strains, Phase IV (KMG-IV): sequencing the most valuable type-strain genomes for metagenomic binning, comparative biology and taxonomic classification.</title>
        <authorList>
            <person name="Goeker M."/>
        </authorList>
    </citation>
    <scope>NUCLEOTIDE SEQUENCE [LARGE SCALE GENOMIC DNA]</scope>
    <source>
        <strain evidence="5 6">K24</strain>
    </source>
</reference>
<dbReference type="PROSITE" id="PS50932">
    <property type="entry name" value="HTH_LACI_2"/>
    <property type="match status" value="1"/>
</dbReference>
<accession>A0A4Q7NKR5</accession>
<dbReference type="CDD" id="cd06267">
    <property type="entry name" value="PBP1_LacI_sugar_binding-like"/>
    <property type="match status" value="1"/>
</dbReference>
<evidence type="ECO:0000256" key="1">
    <source>
        <dbReference type="ARBA" id="ARBA00023015"/>
    </source>
</evidence>
<dbReference type="Pfam" id="PF13377">
    <property type="entry name" value="Peripla_BP_3"/>
    <property type="match status" value="1"/>
</dbReference>
<dbReference type="PANTHER" id="PTHR30146:SF109">
    <property type="entry name" value="HTH-TYPE TRANSCRIPTIONAL REGULATOR GALS"/>
    <property type="match status" value="1"/>
</dbReference>
<evidence type="ECO:0000313" key="6">
    <source>
        <dbReference type="Proteomes" id="UP000292445"/>
    </source>
</evidence>
<organism evidence="5 6">
    <name type="scientific">Pigmentiphaga kullae</name>
    <dbReference type="NCBI Taxonomy" id="151784"/>
    <lineage>
        <taxon>Bacteria</taxon>
        <taxon>Pseudomonadati</taxon>
        <taxon>Pseudomonadota</taxon>
        <taxon>Betaproteobacteria</taxon>
        <taxon>Burkholderiales</taxon>
        <taxon>Alcaligenaceae</taxon>
        <taxon>Pigmentiphaga</taxon>
    </lineage>
</organism>
<dbReference type="InterPro" id="IPR046335">
    <property type="entry name" value="LacI/GalR-like_sensor"/>
</dbReference>